<comment type="caution">
    <text evidence="9">The sequence shown here is derived from an EMBL/GenBank/DDBJ whole genome shotgun (WGS) entry which is preliminary data.</text>
</comment>
<protein>
    <recommendedName>
        <fullName evidence="3">ubiquitinyl hydrolase 1</fullName>
        <ecNumber evidence="3">3.4.19.12</ecNumber>
    </recommendedName>
</protein>
<feature type="domain" description="USP" evidence="8">
    <location>
        <begin position="1353"/>
        <end position="1701"/>
    </location>
</feature>
<evidence type="ECO:0000259" key="8">
    <source>
        <dbReference type="PROSITE" id="PS50235"/>
    </source>
</evidence>
<dbReference type="InterPro" id="IPR018200">
    <property type="entry name" value="USP_CS"/>
</dbReference>
<dbReference type="EC" id="3.4.19.12" evidence="3"/>
<dbReference type="InterPro" id="IPR050164">
    <property type="entry name" value="Peptidase_C19"/>
</dbReference>
<dbReference type="InterPro" id="IPR038765">
    <property type="entry name" value="Papain-like_cys_pep_sf"/>
</dbReference>
<dbReference type="GO" id="GO:0004843">
    <property type="term" value="F:cysteine-type deubiquitinase activity"/>
    <property type="evidence" value="ECO:0007669"/>
    <property type="project" value="UniProtKB-EC"/>
</dbReference>
<dbReference type="SUPFAM" id="SSF48371">
    <property type="entry name" value="ARM repeat"/>
    <property type="match status" value="1"/>
</dbReference>
<proteinExistence type="inferred from homology"/>
<comment type="catalytic activity">
    <reaction evidence="1">
        <text>Thiol-dependent hydrolysis of ester, thioester, amide, peptide and isopeptide bonds formed by the C-terminal Gly of ubiquitin (a 76-residue protein attached to proteins as an intracellular targeting signal).</text>
        <dbReference type="EC" id="3.4.19.12"/>
    </reaction>
</comment>
<keyword evidence="5" id="KW-0833">Ubl conjugation pathway</keyword>
<dbReference type="FunFam" id="3.90.70.10:FF:000022">
    <property type="entry name" value="Ubiquitin carboxyl-terminal hydrolase 24"/>
    <property type="match status" value="1"/>
</dbReference>
<evidence type="ECO:0000256" key="6">
    <source>
        <dbReference type="ARBA" id="ARBA00022801"/>
    </source>
</evidence>
<evidence type="ECO:0000313" key="9">
    <source>
        <dbReference type="EMBL" id="PRP88236.1"/>
    </source>
</evidence>
<dbReference type="InterPro" id="IPR016024">
    <property type="entry name" value="ARM-type_fold"/>
</dbReference>
<sequence>MVVSSRNKLEETPPRIEDLKREAAAIENSLRNERDVVRLLINIENTLANLEDYPETHCQFFIRNMLMKYITTLLKRTDVPAGVAARIKDFLSHVVSWASKNLDIDEYGNLDIINRITYRAPFYARYDIDADEEASEETMHLDETLNTKPTFFYRGCSRIPKYQDDIIVSFLRARDHIPIIRRLTSSDTPLFIFRICLRVCEHLPLSTRNVVEEMKNNVTTRILNCTDEEFKGEDRRVISDIKATMEEVLPVFFDGATASTWSSNFSLQVAYKYFTSSSLERRLWGLGDIKDAIHDMLKRLPNQDATYAKNSIYEMVQWIREHGIIENLYGSNLHQQLLKRSGDIPRFLSYHDHLENKDIDIIWEASKGHESVTHIVYSQICEFVTDLKQEQSDYLFQKLKTVPFHQYDSHTVTLARILALHLVQIQSNRKPKQCWDGLYLLWDIIQDQSEASPEVQSFSLSWLQNLLQQECCHLQRVPFMELCLSNLSQSQSVPRSLQLLEYIFNSYHVEESRKNGDSVVKTIGWLDSEKGLLDLIFKDLERYKIEAREAALNVPPKDVHHSILSGTQQIKTRLEFLQHLLLRSDLTLSVQRVDLLWSCLVTGAITEVERDYAYQWLENILGMPRIYPPMEQETVEHLFTKKIPEWEFSELSMAGVSFFEYCFRHVNCYNGSFEQKDNGDYVVNSFQLVGIENLWRIALEVKDGYVGKMAATTIIQLYKNLSPSLDKQTAREGFIGTCMKHMSDVCNLGKNKINEKETLVIDRCLLMLKMFLDEYETKLGLGQPCHGNGNRRGSVRKIQVKMPNIVLDFQLLSTDTVGKLRKKLMEQTQSNVRMICAGKELKDDHSLLSEWTRPDGINIIQALSTPSSTANNSYVQKTDNRGKEVDSYSLPSGIMSKPENFDVLFSVLALGGTGAQLSWDLLMLLPTNVHSRSAITNLSLDTPPQWGQLLNASSTYALLYSLQIVVSLLEEREDDSSEDVEAKKEWRERFLSLGGLKYLFSVLLENNFDDAEKGPKRKICLRVLLDIISSFILQHSIEEDTGKRKMEADLETIRTNVSLVSFIHKLMKINKESAANLENRELGTALAVVSSILNTIPDEDTRLSIHCNIIIQSCCAKQPQEIVPIFLQFPDLEAWIVDTLLGSHNDKIRKEVLSTLQQMASPGEGHKQILSVMLSILPKLDHDVPTAEQYFELLQSIIHSDDVQKTTIDYVLLLGQLADSIKAHPIIERRRTKDRDIVLQGLLSTTKTVLRKVPHRKSQLAHEHGHGMFDELFRRCLFDTPTAEDHGPLAPPKCKTATSRRAAYDLLVEITKGSVSIFEHLCDLLYPFHQQVDKWNNWGYIPAAHEKSESGYVGLRNLGATCYMNSLMQQLYMVPQFRYSIMSVPLFDSISEDETQLKENTLYQMQTMLSYLQESERKYYDTRGFVSSYKFDGQPVDPQVQMDADEFFNMIFDRFENLLKPLKKESLLNDYFGGTVCNQIISKECSHVSERDESYFTLSLDVKGKRSIYESLASYVQGELLEGDNKYHCSQCDKKVDAIKRTCIKKLPDNLIIHAKRFEFDLELMRRIKVNDYFEFPHEVNLEPYTLEGLNRREGSSENVSVSTDIDSYKYHLAGILVHTGTADGGHYYSFIREREAADGKERKWYQFNDTDVEQWDPKEIPAACFGGSDTVMQWDNQTARNVPRNFDKMNNAYMLFYERVKTQKISNVRLSPKEEAEKVPQNIYNKIWSENANFLFDKNIFDSDYFTFVWQTIYFAAREQSEKIKSGDVLDMSALQKCIRLAVHFIFSTLIHGKDRSALKTYVDQLIGWFRLDVDSRHWFLDRLIEEGMWLKQGLLCCPHSETRESIVRLVMEIVKMTAEEERPMYAKYAEGLVVMGSDDDTMDIEDKDNNESSKIILLINRLMDMIPHLAGSWQNINEYFSLLLEIAKMGSGERGYLLHAQIISKLVDFYLGDESPAAEGRKRVKMIDKATNTIPQMKNMFSVLALLVRCTSVEGEETEFCEDQPPNRLPHAEFKMRPRDREFITNIKLIEKGVNEGHNHAALKDLCIFLSWECPNTSYEILTVACKRINSGTAENFKPWLDILVTVSKLEDTFQMRRIENLFTNFLNTIRNNIKFIDETTECLKALQTMILQSEVSREWFYHNYRLWVDLLFYPNNANVREIVASMVQHLLPPQNVQLAPLMGQTMSMNTAGFSEESMERVKGVHKILLEYLQKASEACHVDKIPDTPESMNHQRCTQYLRLLRWYSVTTLEKLAVSKNFPHLFEMMTTMNDFNCGHDMQRMEMTLLWLHLFTDCPAAVKQLSRNTRDYKKIFAFYIKLTDQAKVLNEVAGVALYKIINLCGAENPLFFKAWIHHDNFSWAFHLMYLLPHIPSAIPVLHETIEMALQDAEDKLTMVKVLFSPPKHMPLSFAPAMRDVYDKAISTQEDRLRFCQAGYLDAVLSAFQRREMAGRDKSDHINSLNMAAVMSLDLLSWFNDPNPSEEQQETKAMVKKKYVSALIMALLHVIRTNDEELTDVENLLRLLTEEEEMFFQSIINLAQSYGAVRASRWVAGSLLLQRLFQWTIYTMDRFLAHHNSGQQYKPLFLDQACSIATSFMIQVVHSAFYEKAISYLATLAPLNEKAFISGDVFNLMIVLIAERPLHNSSAYEFLKIMLPHYRNSPMWEGTKTEYVVTQFQNNMKQIIETVSSSMDTSSSDIDSTLSELELMLRIHLLLLQSDRVRNLFLEKTGDVFACIVPVLPEEGHLSASIRLLLDQYNKE</sequence>
<dbReference type="EMBL" id="MDYQ01000012">
    <property type="protein sequence ID" value="PRP88236.1"/>
    <property type="molecule type" value="Genomic_DNA"/>
</dbReference>
<dbReference type="SUPFAM" id="SSF54236">
    <property type="entry name" value="Ubiquitin-like"/>
    <property type="match status" value="1"/>
</dbReference>
<dbReference type="Pfam" id="PF12030">
    <property type="entry name" value="DUF3517"/>
    <property type="match status" value="1"/>
</dbReference>
<gene>
    <name evidence="9" type="ORF">PROFUN_03345</name>
</gene>
<dbReference type="GO" id="GO:0006508">
    <property type="term" value="P:proteolysis"/>
    <property type="evidence" value="ECO:0007669"/>
    <property type="project" value="UniProtKB-KW"/>
</dbReference>
<evidence type="ECO:0000256" key="3">
    <source>
        <dbReference type="ARBA" id="ARBA00012759"/>
    </source>
</evidence>
<reference evidence="9 10" key="1">
    <citation type="journal article" date="2018" name="Genome Biol. Evol.">
        <title>Multiple Roots of Fruiting Body Formation in Amoebozoa.</title>
        <authorList>
            <person name="Hillmann F."/>
            <person name="Forbes G."/>
            <person name="Novohradska S."/>
            <person name="Ferling I."/>
            <person name="Riege K."/>
            <person name="Groth M."/>
            <person name="Westermann M."/>
            <person name="Marz M."/>
            <person name="Spaller T."/>
            <person name="Winckler T."/>
            <person name="Schaap P."/>
            <person name="Glockner G."/>
        </authorList>
    </citation>
    <scope>NUCLEOTIDE SEQUENCE [LARGE SCALE GENOMIC DNA]</scope>
    <source>
        <strain evidence="9 10">Jena</strain>
    </source>
</reference>
<dbReference type="PROSITE" id="PS50235">
    <property type="entry name" value="USP_3"/>
    <property type="match status" value="1"/>
</dbReference>
<dbReference type="PROSITE" id="PS00972">
    <property type="entry name" value="USP_1"/>
    <property type="match status" value="1"/>
</dbReference>
<dbReference type="PANTHER" id="PTHR24006:SF910">
    <property type="entry name" value="UBIQUITINYL HYDROLASE 1"/>
    <property type="match status" value="1"/>
</dbReference>
<dbReference type="Proteomes" id="UP000241769">
    <property type="component" value="Unassembled WGS sequence"/>
</dbReference>
<dbReference type="InterPro" id="IPR028889">
    <property type="entry name" value="USP"/>
</dbReference>
<dbReference type="InterPro" id="IPR001394">
    <property type="entry name" value="Peptidase_C19_UCH"/>
</dbReference>
<evidence type="ECO:0000313" key="10">
    <source>
        <dbReference type="Proteomes" id="UP000241769"/>
    </source>
</evidence>
<dbReference type="FunCoup" id="A0A2P6NWC5">
    <property type="interactions" value="203"/>
</dbReference>
<dbReference type="GO" id="GO:0005829">
    <property type="term" value="C:cytosol"/>
    <property type="evidence" value="ECO:0007669"/>
    <property type="project" value="TreeGrafter"/>
</dbReference>
<dbReference type="PANTHER" id="PTHR24006">
    <property type="entry name" value="UBIQUITIN CARBOXYL-TERMINAL HYDROLASE"/>
    <property type="match status" value="1"/>
</dbReference>
<dbReference type="CDD" id="cd17039">
    <property type="entry name" value="Ubl_ubiquitin_like"/>
    <property type="match status" value="1"/>
</dbReference>
<name>A0A2P6NWC5_9EUKA</name>
<dbReference type="STRING" id="1890364.A0A2P6NWC5"/>
<dbReference type="OrthoDB" id="420187at2759"/>
<dbReference type="InterPro" id="IPR056850">
    <property type="entry name" value="ARM_UBP34_24_USP9X_Y"/>
</dbReference>
<dbReference type="SUPFAM" id="SSF54001">
    <property type="entry name" value="Cysteine proteinases"/>
    <property type="match status" value="1"/>
</dbReference>
<dbReference type="Pfam" id="PF25010">
    <property type="entry name" value="ARM_UBP24_USP9X-Y"/>
    <property type="match status" value="1"/>
</dbReference>
<comment type="similarity">
    <text evidence="2">Belongs to the peptidase C19 family.</text>
</comment>
<evidence type="ECO:0000256" key="2">
    <source>
        <dbReference type="ARBA" id="ARBA00009085"/>
    </source>
</evidence>
<evidence type="ECO:0000256" key="7">
    <source>
        <dbReference type="ARBA" id="ARBA00022807"/>
    </source>
</evidence>
<keyword evidence="10" id="KW-1185">Reference proteome</keyword>
<dbReference type="CDD" id="cd02659">
    <property type="entry name" value="peptidase_C19C"/>
    <property type="match status" value="1"/>
</dbReference>
<dbReference type="InterPro" id="IPR029071">
    <property type="entry name" value="Ubiquitin-like_domsf"/>
</dbReference>
<dbReference type="GO" id="GO:0005634">
    <property type="term" value="C:nucleus"/>
    <property type="evidence" value="ECO:0007669"/>
    <property type="project" value="TreeGrafter"/>
</dbReference>
<keyword evidence="4" id="KW-0645">Protease</keyword>
<evidence type="ECO:0000256" key="4">
    <source>
        <dbReference type="ARBA" id="ARBA00022670"/>
    </source>
</evidence>
<evidence type="ECO:0000256" key="5">
    <source>
        <dbReference type="ARBA" id="ARBA00022786"/>
    </source>
</evidence>
<keyword evidence="7" id="KW-0788">Thiol protease</keyword>
<evidence type="ECO:0000256" key="1">
    <source>
        <dbReference type="ARBA" id="ARBA00000707"/>
    </source>
</evidence>
<keyword evidence="6" id="KW-0378">Hydrolase</keyword>
<dbReference type="InParanoid" id="A0A2P6NWC5"/>
<organism evidence="9 10">
    <name type="scientific">Planoprotostelium fungivorum</name>
    <dbReference type="NCBI Taxonomy" id="1890364"/>
    <lineage>
        <taxon>Eukaryota</taxon>
        <taxon>Amoebozoa</taxon>
        <taxon>Evosea</taxon>
        <taxon>Variosea</taxon>
        <taxon>Cavosteliida</taxon>
        <taxon>Cavosteliaceae</taxon>
        <taxon>Planoprotostelium</taxon>
    </lineage>
</organism>
<dbReference type="PROSITE" id="PS00973">
    <property type="entry name" value="USP_2"/>
    <property type="match status" value="1"/>
</dbReference>
<dbReference type="Gene3D" id="3.90.70.10">
    <property type="entry name" value="Cysteine proteinases"/>
    <property type="match status" value="1"/>
</dbReference>
<accession>A0A2P6NWC5</accession>
<dbReference type="GO" id="GO:0016579">
    <property type="term" value="P:protein deubiquitination"/>
    <property type="evidence" value="ECO:0007669"/>
    <property type="project" value="InterPro"/>
</dbReference>
<dbReference type="InterPro" id="IPR021905">
    <property type="entry name" value="DUF3517"/>
</dbReference>
<dbReference type="Pfam" id="PF00443">
    <property type="entry name" value="UCH"/>
    <property type="match status" value="1"/>
</dbReference>